<dbReference type="GO" id="GO:0008757">
    <property type="term" value="F:S-adenosylmethionine-dependent methyltransferase activity"/>
    <property type="evidence" value="ECO:0007669"/>
    <property type="project" value="InterPro"/>
</dbReference>
<accession>A0A370D8J0</accession>
<dbReference type="SUPFAM" id="SSF53335">
    <property type="entry name" value="S-adenosyl-L-methionine-dependent methyltransferases"/>
    <property type="match status" value="1"/>
</dbReference>
<keyword evidence="3" id="KW-0489">Methyltransferase</keyword>
<evidence type="ECO:0000256" key="1">
    <source>
        <dbReference type="ARBA" id="ARBA00022679"/>
    </source>
</evidence>
<gene>
    <name evidence="3" type="ORF">DIZ80_16845</name>
</gene>
<evidence type="ECO:0000313" key="3">
    <source>
        <dbReference type="EMBL" id="RDH80694.1"/>
    </source>
</evidence>
<organism evidence="3 4">
    <name type="scientific">endosymbiont of Galathealinum brachiosum</name>
    <dbReference type="NCBI Taxonomy" id="2200906"/>
    <lineage>
        <taxon>Bacteria</taxon>
        <taxon>Pseudomonadati</taxon>
        <taxon>Pseudomonadota</taxon>
        <taxon>Gammaproteobacteria</taxon>
        <taxon>sulfur-oxidizing symbionts</taxon>
    </lineage>
</organism>
<dbReference type="InterPro" id="IPR029063">
    <property type="entry name" value="SAM-dependent_MTases_sf"/>
</dbReference>
<reference evidence="3 4" key="1">
    <citation type="journal article" date="2018" name="ISME J.">
        <title>Endosymbiont genomes yield clues of tubeworm success.</title>
        <authorList>
            <person name="Li Y."/>
            <person name="Liles M.R."/>
            <person name="Halanych K.M."/>
        </authorList>
    </citation>
    <scope>NUCLEOTIDE SEQUENCE [LARGE SCALE GENOMIC DNA]</scope>
    <source>
        <strain evidence="3">A1464</strain>
    </source>
</reference>
<protein>
    <submittedName>
        <fullName evidence="3">SAM-dependent methyltransferase</fullName>
    </submittedName>
</protein>
<evidence type="ECO:0000259" key="2">
    <source>
        <dbReference type="Pfam" id="PF08241"/>
    </source>
</evidence>
<dbReference type="PANTHER" id="PTHR44068">
    <property type="entry name" value="ZGC:194242"/>
    <property type="match status" value="1"/>
</dbReference>
<keyword evidence="4" id="KW-1185">Reference proteome</keyword>
<feature type="domain" description="Methyltransferase type 11" evidence="2">
    <location>
        <begin position="69"/>
        <end position="163"/>
    </location>
</feature>
<dbReference type="InterPro" id="IPR013216">
    <property type="entry name" value="Methyltransf_11"/>
</dbReference>
<dbReference type="Pfam" id="PF08241">
    <property type="entry name" value="Methyltransf_11"/>
    <property type="match status" value="1"/>
</dbReference>
<dbReference type="AlphaFoldDB" id="A0A370D8J0"/>
<dbReference type="EMBL" id="QFXC01000014">
    <property type="protein sequence ID" value="RDH80694.1"/>
    <property type="molecule type" value="Genomic_DNA"/>
</dbReference>
<dbReference type="Proteomes" id="UP000254266">
    <property type="component" value="Unassembled WGS sequence"/>
</dbReference>
<evidence type="ECO:0000313" key="4">
    <source>
        <dbReference type="Proteomes" id="UP000254266"/>
    </source>
</evidence>
<dbReference type="CDD" id="cd02440">
    <property type="entry name" value="AdoMet_MTases"/>
    <property type="match status" value="1"/>
</dbReference>
<dbReference type="PANTHER" id="PTHR44068:SF11">
    <property type="entry name" value="GERANYL DIPHOSPHATE 2-C-METHYLTRANSFERASE"/>
    <property type="match status" value="1"/>
</dbReference>
<dbReference type="Gene3D" id="3.40.50.150">
    <property type="entry name" value="Vaccinia Virus protein VP39"/>
    <property type="match status" value="1"/>
</dbReference>
<comment type="caution">
    <text evidence="3">The sequence shown here is derived from an EMBL/GenBank/DDBJ whole genome shotgun (WGS) entry which is preliminary data.</text>
</comment>
<dbReference type="GO" id="GO:0032259">
    <property type="term" value="P:methylation"/>
    <property type="evidence" value="ECO:0007669"/>
    <property type="project" value="UniProtKB-KW"/>
</dbReference>
<sequence length="276" mass="30782">MSKEKDVSNHYLHGDLLKAIETALPKLGKTTDSITIEDLAPIDEFHIGGRQATENFLSQLNFSDKEHLLDIGCGLGGASRYISNKYNNRVTGIDLTDEYITTGNTLSTWLNLHNQVNLHQGSALSMPFQDESFDGAYMMHVGMNIENKTQLFKEIFRVLKPGTSLGVYDVMQNNDGDLIYPVPWASNKNTSYLAQPGQYKTALQEAGFVVTKDNNRRDFALDFFKALREKTEANGGPPPLGLHTLMQESTADKIKNMIHNITEGYIAPVEIISHKT</sequence>
<keyword evidence="1" id="KW-0808">Transferase</keyword>
<dbReference type="InterPro" id="IPR050447">
    <property type="entry name" value="Erg6_SMT_methyltransf"/>
</dbReference>
<proteinExistence type="predicted"/>
<name>A0A370D8J0_9GAMM</name>